<comment type="catalytic activity">
    <reaction evidence="6 7">
        <text>L-aspartate + ATP = 4-phospho-L-aspartate + ADP</text>
        <dbReference type="Rhea" id="RHEA:23776"/>
        <dbReference type="ChEBI" id="CHEBI:29991"/>
        <dbReference type="ChEBI" id="CHEBI:30616"/>
        <dbReference type="ChEBI" id="CHEBI:57535"/>
        <dbReference type="ChEBI" id="CHEBI:456216"/>
        <dbReference type="EC" id="2.7.2.4"/>
    </reaction>
</comment>
<proteinExistence type="inferred from homology"/>
<dbReference type="InterPro" id="IPR036393">
    <property type="entry name" value="AceGlu_kinase-like_sf"/>
</dbReference>
<comment type="caution">
    <text evidence="9">The sequence shown here is derived from an EMBL/GenBank/DDBJ whole genome shotgun (WGS) entry which is preliminary data.</text>
</comment>
<dbReference type="Gene3D" id="3.30.2130.10">
    <property type="entry name" value="VC0802-like"/>
    <property type="match status" value="1"/>
</dbReference>
<dbReference type="PANTHER" id="PTHR21499">
    <property type="entry name" value="ASPARTATE KINASE"/>
    <property type="match status" value="1"/>
</dbReference>
<dbReference type="AlphaFoldDB" id="A0A8K0VWK1"/>
<evidence type="ECO:0000256" key="2">
    <source>
        <dbReference type="ARBA" id="ARBA00022679"/>
    </source>
</evidence>
<keyword evidence="10" id="KW-1185">Reference proteome</keyword>
<dbReference type="EC" id="2.7.2.4" evidence="7"/>
<dbReference type="CDD" id="cd04892">
    <property type="entry name" value="ACT_AK-like_2"/>
    <property type="match status" value="1"/>
</dbReference>
<evidence type="ECO:0000256" key="7">
    <source>
        <dbReference type="RuleBase" id="RU003448"/>
    </source>
</evidence>
<dbReference type="PROSITE" id="PS00324">
    <property type="entry name" value="ASPARTOKINASE"/>
    <property type="match status" value="1"/>
</dbReference>
<dbReference type="InterPro" id="IPR018042">
    <property type="entry name" value="Aspartate_kinase_CS"/>
</dbReference>
<protein>
    <recommendedName>
        <fullName evidence="7">Aspartokinase</fullName>
        <ecNumber evidence="7">2.7.2.4</ecNumber>
    </recommendedName>
</protein>
<dbReference type="Pfam" id="PF00696">
    <property type="entry name" value="AA_kinase"/>
    <property type="match status" value="1"/>
</dbReference>
<gene>
    <name evidence="9" type="ORF">FB567DRAFT_75894</name>
</gene>
<dbReference type="GO" id="GO:0005829">
    <property type="term" value="C:cytosol"/>
    <property type="evidence" value="ECO:0007669"/>
    <property type="project" value="TreeGrafter"/>
</dbReference>
<dbReference type="GO" id="GO:0009090">
    <property type="term" value="P:homoserine biosynthetic process"/>
    <property type="evidence" value="ECO:0007669"/>
    <property type="project" value="TreeGrafter"/>
</dbReference>
<comment type="similarity">
    <text evidence="1 7">Belongs to the aspartokinase family.</text>
</comment>
<dbReference type="FunFam" id="3.40.1160.10:FF:000023">
    <property type="entry name" value="Probable aspartokinase"/>
    <property type="match status" value="1"/>
</dbReference>
<dbReference type="PROSITE" id="PS51671">
    <property type="entry name" value="ACT"/>
    <property type="match status" value="1"/>
</dbReference>
<dbReference type="InterPro" id="IPR001048">
    <property type="entry name" value="Asp/Glu/Uridylate_kinase"/>
</dbReference>
<dbReference type="Proteomes" id="UP000813461">
    <property type="component" value="Unassembled WGS sequence"/>
</dbReference>
<evidence type="ECO:0000256" key="3">
    <source>
        <dbReference type="ARBA" id="ARBA00022741"/>
    </source>
</evidence>
<evidence type="ECO:0000256" key="5">
    <source>
        <dbReference type="ARBA" id="ARBA00022840"/>
    </source>
</evidence>
<dbReference type="InterPro" id="IPR002912">
    <property type="entry name" value="ACT_dom"/>
</dbReference>
<dbReference type="GO" id="GO:0004072">
    <property type="term" value="F:aspartate kinase activity"/>
    <property type="evidence" value="ECO:0007669"/>
    <property type="project" value="UniProtKB-EC"/>
</dbReference>
<sequence>MFLAPKMPHQSPSPSRKPYLVQKYGGTSIGKLLPTITDTIIPTHLATHNLAIVCSARSSTTKDFGTTSLLLQAIKSASSGDARFEEIIETIKQDHLRAVEQVVDQSAGDVLLEVQIQIKKDCARLVSLLHATRVLREVSGRTTDRVLVFGETLACRVVAAALNSKGIAARVVILDDIVEEMYGDDQARRADMFKRHPTAFLSGLTTIMAKRIKACEKGIPIITGFFGAMPGSLLKCVSRGYSDLCAALCAVALSAVELQIWKEVDGIFTADPRKIKSARLLATITSEEAAELTYYGSEVIHPLTIDQLDAAQMPLRLKNVANPQGEGTIIYPGEEHKSGQALNNHSEISNVHIRLNRPGGEIPSFMVANGYYGQTQHRRRPTAITTKDDIIILTVRSHGTSSPQAFFSDVGACLALHDLVVNITSSSQQSLSLAVHDPDACCLEDTIKALEGIGIVYVAKAMSIVSVIGHNMRNMVGVSAEIFSALASAKINIYLISQGASEINISFVVRASEAQLAMQVIHEKVLKISPYEERENAFAKGPWLY</sequence>
<evidence type="ECO:0000256" key="4">
    <source>
        <dbReference type="ARBA" id="ARBA00022777"/>
    </source>
</evidence>
<name>A0A8K0VWK1_9PLEO</name>
<keyword evidence="3" id="KW-0547">Nucleotide-binding</keyword>
<dbReference type="OrthoDB" id="4323675at2759"/>
<feature type="domain" description="ACT" evidence="8">
    <location>
        <begin position="467"/>
        <end position="545"/>
    </location>
</feature>
<reference evidence="9" key="1">
    <citation type="journal article" date="2021" name="Nat. Commun.">
        <title>Genetic determinants of endophytism in the Arabidopsis root mycobiome.</title>
        <authorList>
            <person name="Mesny F."/>
            <person name="Miyauchi S."/>
            <person name="Thiergart T."/>
            <person name="Pickel B."/>
            <person name="Atanasova L."/>
            <person name="Karlsson M."/>
            <person name="Huettel B."/>
            <person name="Barry K.W."/>
            <person name="Haridas S."/>
            <person name="Chen C."/>
            <person name="Bauer D."/>
            <person name="Andreopoulos W."/>
            <person name="Pangilinan J."/>
            <person name="LaButti K."/>
            <person name="Riley R."/>
            <person name="Lipzen A."/>
            <person name="Clum A."/>
            <person name="Drula E."/>
            <person name="Henrissat B."/>
            <person name="Kohler A."/>
            <person name="Grigoriev I.V."/>
            <person name="Martin F.M."/>
            <person name="Hacquard S."/>
        </authorList>
    </citation>
    <scope>NUCLEOTIDE SEQUENCE</scope>
    <source>
        <strain evidence="9">MPI-SDFR-AT-0120</strain>
    </source>
</reference>
<dbReference type="SUPFAM" id="SSF55021">
    <property type="entry name" value="ACT-like"/>
    <property type="match status" value="2"/>
</dbReference>
<evidence type="ECO:0000256" key="6">
    <source>
        <dbReference type="ARBA" id="ARBA00047872"/>
    </source>
</evidence>
<dbReference type="GO" id="GO:0009089">
    <property type="term" value="P:lysine biosynthetic process via diaminopimelate"/>
    <property type="evidence" value="ECO:0007669"/>
    <property type="project" value="TreeGrafter"/>
</dbReference>
<dbReference type="SUPFAM" id="SSF53633">
    <property type="entry name" value="Carbamate kinase-like"/>
    <property type="match status" value="1"/>
</dbReference>
<evidence type="ECO:0000256" key="1">
    <source>
        <dbReference type="ARBA" id="ARBA00010122"/>
    </source>
</evidence>
<dbReference type="NCBIfam" id="TIGR00657">
    <property type="entry name" value="asp_kinases"/>
    <property type="match status" value="1"/>
</dbReference>
<organism evidence="9 10">
    <name type="scientific">Paraphoma chrysanthemicola</name>
    <dbReference type="NCBI Taxonomy" id="798071"/>
    <lineage>
        <taxon>Eukaryota</taxon>
        <taxon>Fungi</taxon>
        <taxon>Dikarya</taxon>
        <taxon>Ascomycota</taxon>
        <taxon>Pezizomycotina</taxon>
        <taxon>Dothideomycetes</taxon>
        <taxon>Pleosporomycetidae</taxon>
        <taxon>Pleosporales</taxon>
        <taxon>Pleosporineae</taxon>
        <taxon>Phaeosphaeriaceae</taxon>
        <taxon>Paraphoma</taxon>
    </lineage>
</organism>
<keyword evidence="5" id="KW-0067">ATP-binding</keyword>
<dbReference type="Gene3D" id="3.40.1160.10">
    <property type="entry name" value="Acetylglutamate kinase-like"/>
    <property type="match status" value="1"/>
</dbReference>
<dbReference type="InterPro" id="IPR045865">
    <property type="entry name" value="ACT-like_dom_sf"/>
</dbReference>
<evidence type="ECO:0000313" key="10">
    <source>
        <dbReference type="Proteomes" id="UP000813461"/>
    </source>
</evidence>
<dbReference type="InterPro" id="IPR001341">
    <property type="entry name" value="Asp_kinase"/>
</dbReference>
<evidence type="ECO:0000313" key="9">
    <source>
        <dbReference type="EMBL" id="KAH7084123.1"/>
    </source>
</evidence>
<keyword evidence="2 7" id="KW-0808">Transferase</keyword>
<accession>A0A8K0VWK1</accession>
<dbReference type="GO" id="GO:0005524">
    <property type="term" value="F:ATP binding"/>
    <property type="evidence" value="ECO:0007669"/>
    <property type="project" value="UniProtKB-KW"/>
</dbReference>
<dbReference type="Pfam" id="PF22468">
    <property type="entry name" value="ACT_9"/>
    <property type="match status" value="1"/>
</dbReference>
<dbReference type="EMBL" id="JAGMVJ010000012">
    <property type="protein sequence ID" value="KAH7084123.1"/>
    <property type="molecule type" value="Genomic_DNA"/>
</dbReference>
<keyword evidence="4 7" id="KW-0418">Kinase</keyword>
<dbReference type="PANTHER" id="PTHR21499:SF59">
    <property type="entry name" value="ASPARTOKINASE"/>
    <property type="match status" value="1"/>
</dbReference>
<dbReference type="InterPro" id="IPR054352">
    <property type="entry name" value="ACT_Aspartokinase"/>
</dbReference>
<evidence type="ECO:0000259" key="8">
    <source>
        <dbReference type="PROSITE" id="PS51671"/>
    </source>
</evidence>